<dbReference type="OrthoDB" id="9451547at2759"/>
<dbReference type="PANTHER" id="PTHR35043:SF7">
    <property type="entry name" value="TRANSCRIPTION FACTOR DOMAIN-CONTAINING PROTEIN"/>
    <property type="match status" value="1"/>
</dbReference>
<dbReference type="AlphaFoldDB" id="A0A9P6CXH2"/>
<reference evidence="4" key="1">
    <citation type="submission" date="2020-11" db="EMBL/GenBank/DDBJ databases">
        <authorList>
            <consortium name="DOE Joint Genome Institute"/>
            <person name="Ahrendt S."/>
            <person name="Riley R."/>
            <person name="Andreopoulos W."/>
            <person name="Labutti K."/>
            <person name="Pangilinan J."/>
            <person name="Ruiz-Duenas F.J."/>
            <person name="Barrasa J.M."/>
            <person name="Sanchez-Garcia M."/>
            <person name="Camarero S."/>
            <person name="Miyauchi S."/>
            <person name="Serrano A."/>
            <person name="Linde D."/>
            <person name="Babiker R."/>
            <person name="Drula E."/>
            <person name="Ayuso-Fernandez I."/>
            <person name="Pacheco R."/>
            <person name="Padilla G."/>
            <person name="Ferreira P."/>
            <person name="Barriuso J."/>
            <person name="Kellner H."/>
            <person name="Castanera R."/>
            <person name="Alfaro M."/>
            <person name="Ramirez L."/>
            <person name="Pisabarro A.G."/>
            <person name="Kuo A."/>
            <person name="Tritt A."/>
            <person name="Lipzen A."/>
            <person name="He G."/>
            <person name="Yan M."/>
            <person name="Ng V."/>
            <person name="Cullen D."/>
            <person name="Martin F."/>
            <person name="Rosso M.-N."/>
            <person name="Henrissat B."/>
            <person name="Hibbett D."/>
            <person name="Martinez A.T."/>
            <person name="Grigoriev I.V."/>
        </authorList>
    </citation>
    <scope>NUCLEOTIDE SEQUENCE</scope>
    <source>
        <strain evidence="4">CIRM-BRFM 674</strain>
    </source>
</reference>
<keyword evidence="2" id="KW-0472">Membrane</keyword>
<feature type="transmembrane region" description="Helical" evidence="2">
    <location>
        <begin position="377"/>
        <end position="398"/>
    </location>
</feature>
<feature type="compositionally biased region" description="Polar residues" evidence="1">
    <location>
        <begin position="132"/>
        <end position="149"/>
    </location>
</feature>
<accession>A0A9P6CXH2</accession>
<keyword evidence="5" id="KW-1185">Reference proteome</keyword>
<feature type="chain" id="PRO_5040242019" evidence="3">
    <location>
        <begin position="17"/>
        <end position="453"/>
    </location>
</feature>
<evidence type="ECO:0000313" key="4">
    <source>
        <dbReference type="EMBL" id="KAF9476289.1"/>
    </source>
</evidence>
<keyword evidence="2" id="KW-0812">Transmembrane</keyword>
<keyword evidence="2" id="KW-1133">Transmembrane helix</keyword>
<feature type="transmembrane region" description="Helical" evidence="2">
    <location>
        <begin position="405"/>
        <end position="431"/>
    </location>
</feature>
<organism evidence="4 5">
    <name type="scientific">Pholiota conissans</name>
    <dbReference type="NCBI Taxonomy" id="109636"/>
    <lineage>
        <taxon>Eukaryota</taxon>
        <taxon>Fungi</taxon>
        <taxon>Dikarya</taxon>
        <taxon>Basidiomycota</taxon>
        <taxon>Agaricomycotina</taxon>
        <taxon>Agaricomycetes</taxon>
        <taxon>Agaricomycetidae</taxon>
        <taxon>Agaricales</taxon>
        <taxon>Agaricineae</taxon>
        <taxon>Strophariaceae</taxon>
        <taxon>Pholiota</taxon>
    </lineage>
</organism>
<feature type="transmembrane region" description="Helical" evidence="2">
    <location>
        <begin position="345"/>
        <end position="365"/>
    </location>
</feature>
<feature type="signal peptide" evidence="3">
    <location>
        <begin position="1"/>
        <end position="16"/>
    </location>
</feature>
<comment type="caution">
    <text evidence="4">The sequence shown here is derived from an EMBL/GenBank/DDBJ whole genome shotgun (WGS) entry which is preliminary data.</text>
</comment>
<proteinExistence type="predicted"/>
<keyword evidence="3" id="KW-0732">Signal</keyword>
<name>A0A9P6CXH2_9AGAR</name>
<evidence type="ECO:0000313" key="5">
    <source>
        <dbReference type="Proteomes" id="UP000807469"/>
    </source>
</evidence>
<evidence type="ECO:0000256" key="2">
    <source>
        <dbReference type="SAM" id="Phobius"/>
    </source>
</evidence>
<dbReference type="Proteomes" id="UP000807469">
    <property type="component" value="Unassembled WGS sequence"/>
</dbReference>
<gene>
    <name evidence="4" type="ORF">BDN70DRAFT_882606</name>
</gene>
<dbReference type="EMBL" id="MU155299">
    <property type="protein sequence ID" value="KAF9476289.1"/>
    <property type="molecule type" value="Genomic_DNA"/>
</dbReference>
<dbReference type="PANTHER" id="PTHR35043">
    <property type="entry name" value="TRANSCRIPTION FACTOR DOMAIN-CONTAINING PROTEIN"/>
    <property type="match status" value="1"/>
</dbReference>
<protein>
    <submittedName>
        <fullName evidence="4">Uncharacterized protein</fullName>
    </submittedName>
</protein>
<evidence type="ECO:0000256" key="3">
    <source>
        <dbReference type="SAM" id="SignalP"/>
    </source>
</evidence>
<evidence type="ECO:0000256" key="1">
    <source>
        <dbReference type="SAM" id="MobiDB-lite"/>
    </source>
</evidence>
<feature type="region of interest" description="Disordered" evidence="1">
    <location>
        <begin position="122"/>
        <end position="149"/>
    </location>
</feature>
<sequence length="453" mass="51707">MLFILILFSLFRSLRGSPLEPFADPADFPSLDSRDTNIHFGQRGVSDIITSCFTTILACTWSALHLDVPLNNSNWFQQFWYRVRCSLSILFAPEVTVAIALWQRHRAKEIAQEYNDFIASKNKKSETESTSDPEASTNLMETETTAPQSVPHWTSTHGFFVLMGGFVLCENGKPSRILRMKSKALEIFDFDDMMEGDESALRYCDLMKLLQNEIIDPPKFISKEDILDRSKSDDISKAFVVIQTTYFIFQCITRWAYGLDVTELEVFTLGSALINGFTYWVWWNKPQGVGRPIFLEAKGPLREEEEEAPENSDSVSDANSDLNHPLRTMIMALLKADEIRSSAKIIVVCGLAFALVHLIPGWFLIFPSGAEKWLWRVSAIILMVEPFLVSICLSLLFFELYYGARIFFVATVLFFPFYLYGSRILLILSLISLRSLPDGAFQSIEWTTYIPHF</sequence>